<dbReference type="AlphaFoldDB" id="A0A9D4VID1"/>
<evidence type="ECO:0008006" key="3">
    <source>
        <dbReference type="Google" id="ProtNLM"/>
    </source>
</evidence>
<proteinExistence type="predicted"/>
<keyword evidence="2" id="KW-1185">Reference proteome</keyword>
<sequence length="200" mass="22488">MPITSLRYRRADELVEEGALRPLLDWVLNGADLRNVCTEVGMSAIRAERDYVIHGDFMKAVKKLNEAKQLESSARYNADGNLQAVCRSISELVLRKPKERGFAFKFNCSDFKIDANGANVAVNIRVIGEFEKQARFSNGGVTDNKKLKQVIVFVAHDVFFSAFNSTTSSSLHGIKKQNLLSLIQVQPHHCYTMNPFRCFG</sequence>
<comment type="caution">
    <text evidence="1">The sequence shown here is derived from an EMBL/GenBank/DDBJ whole genome shotgun (WGS) entry which is preliminary data.</text>
</comment>
<organism evidence="1 2">
    <name type="scientific">Pisum sativum</name>
    <name type="common">Garden pea</name>
    <name type="synonym">Lathyrus oleraceus</name>
    <dbReference type="NCBI Taxonomy" id="3888"/>
    <lineage>
        <taxon>Eukaryota</taxon>
        <taxon>Viridiplantae</taxon>
        <taxon>Streptophyta</taxon>
        <taxon>Embryophyta</taxon>
        <taxon>Tracheophyta</taxon>
        <taxon>Spermatophyta</taxon>
        <taxon>Magnoliopsida</taxon>
        <taxon>eudicotyledons</taxon>
        <taxon>Gunneridae</taxon>
        <taxon>Pentapetalae</taxon>
        <taxon>rosids</taxon>
        <taxon>fabids</taxon>
        <taxon>Fabales</taxon>
        <taxon>Fabaceae</taxon>
        <taxon>Papilionoideae</taxon>
        <taxon>50 kb inversion clade</taxon>
        <taxon>NPAAA clade</taxon>
        <taxon>Hologalegina</taxon>
        <taxon>IRL clade</taxon>
        <taxon>Fabeae</taxon>
        <taxon>Lathyrus</taxon>
    </lineage>
</organism>
<dbReference type="Proteomes" id="UP001058974">
    <property type="component" value="Chromosome 7"/>
</dbReference>
<accession>A0A9D4VID1</accession>
<protein>
    <recommendedName>
        <fullName evidence="3">AAA ATPase AAA+ lid domain-containing protein</fullName>
    </recommendedName>
</protein>
<name>A0A9D4VID1_PEA</name>
<evidence type="ECO:0000313" key="2">
    <source>
        <dbReference type="Proteomes" id="UP001058974"/>
    </source>
</evidence>
<dbReference type="EMBL" id="JAMSHJ010000007">
    <property type="protein sequence ID" value="KAI5383326.1"/>
    <property type="molecule type" value="Genomic_DNA"/>
</dbReference>
<gene>
    <name evidence="1" type="ORF">KIW84_070654</name>
</gene>
<dbReference type="Gramene" id="Psat07G0065400-T1">
    <property type="protein sequence ID" value="KAI5383326.1"/>
    <property type="gene ID" value="KIW84_070654"/>
</dbReference>
<evidence type="ECO:0000313" key="1">
    <source>
        <dbReference type="EMBL" id="KAI5383326.1"/>
    </source>
</evidence>
<dbReference type="Gene3D" id="1.10.8.60">
    <property type="match status" value="1"/>
</dbReference>
<reference evidence="1 2" key="1">
    <citation type="journal article" date="2022" name="Nat. Genet.">
        <title>Improved pea reference genome and pan-genome highlight genomic features and evolutionary characteristics.</title>
        <authorList>
            <person name="Yang T."/>
            <person name="Liu R."/>
            <person name="Luo Y."/>
            <person name="Hu S."/>
            <person name="Wang D."/>
            <person name="Wang C."/>
            <person name="Pandey M.K."/>
            <person name="Ge S."/>
            <person name="Xu Q."/>
            <person name="Li N."/>
            <person name="Li G."/>
            <person name="Huang Y."/>
            <person name="Saxena R.K."/>
            <person name="Ji Y."/>
            <person name="Li M."/>
            <person name="Yan X."/>
            <person name="He Y."/>
            <person name="Liu Y."/>
            <person name="Wang X."/>
            <person name="Xiang C."/>
            <person name="Varshney R.K."/>
            <person name="Ding H."/>
            <person name="Gao S."/>
            <person name="Zong X."/>
        </authorList>
    </citation>
    <scope>NUCLEOTIDE SEQUENCE [LARGE SCALE GENOMIC DNA]</scope>
    <source>
        <strain evidence="1 2">cv. Zhongwan 6</strain>
    </source>
</reference>